<evidence type="ECO:0000256" key="1">
    <source>
        <dbReference type="ARBA" id="ARBA00009431"/>
    </source>
</evidence>
<keyword evidence="2" id="KW-0121">Carboxypeptidase</keyword>
<evidence type="ECO:0000313" key="7">
    <source>
        <dbReference type="Proteomes" id="UP000297245"/>
    </source>
</evidence>
<proteinExistence type="inferred from homology"/>
<dbReference type="EMBL" id="ML179847">
    <property type="protein sequence ID" value="THU81043.1"/>
    <property type="molecule type" value="Genomic_DNA"/>
</dbReference>
<evidence type="ECO:0000256" key="4">
    <source>
        <dbReference type="ARBA" id="ARBA00022801"/>
    </source>
</evidence>
<dbReference type="GO" id="GO:0004185">
    <property type="term" value="F:serine-type carboxypeptidase activity"/>
    <property type="evidence" value="ECO:0007669"/>
    <property type="project" value="InterPro"/>
</dbReference>
<name>A0A4S8KYQ3_DENBC</name>
<dbReference type="Pfam" id="PF00450">
    <property type="entry name" value="Peptidase_S10"/>
    <property type="match status" value="1"/>
</dbReference>
<protein>
    <submittedName>
        <fullName evidence="6">Uncharacterized protein</fullName>
    </submittedName>
</protein>
<dbReference type="Gene3D" id="3.40.50.1820">
    <property type="entry name" value="alpha/beta hydrolase"/>
    <property type="match status" value="1"/>
</dbReference>
<keyword evidence="7" id="KW-1185">Reference proteome</keyword>
<organism evidence="6 7">
    <name type="scientific">Dendrothele bispora (strain CBS 962.96)</name>
    <dbReference type="NCBI Taxonomy" id="1314807"/>
    <lineage>
        <taxon>Eukaryota</taxon>
        <taxon>Fungi</taxon>
        <taxon>Dikarya</taxon>
        <taxon>Basidiomycota</taxon>
        <taxon>Agaricomycotina</taxon>
        <taxon>Agaricomycetes</taxon>
        <taxon>Agaricomycetidae</taxon>
        <taxon>Agaricales</taxon>
        <taxon>Agaricales incertae sedis</taxon>
        <taxon>Dendrothele</taxon>
    </lineage>
</organism>
<keyword evidence="3" id="KW-0645">Protease</keyword>
<dbReference type="OrthoDB" id="443318at2759"/>
<dbReference type="GO" id="GO:0006508">
    <property type="term" value="P:proteolysis"/>
    <property type="evidence" value="ECO:0007669"/>
    <property type="project" value="UniProtKB-KW"/>
</dbReference>
<dbReference type="Proteomes" id="UP000297245">
    <property type="component" value="Unassembled WGS sequence"/>
</dbReference>
<keyword evidence="4" id="KW-0378">Hydrolase</keyword>
<gene>
    <name evidence="6" type="ORF">K435DRAFT_785193</name>
</gene>
<dbReference type="InterPro" id="IPR001563">
    <property type="entry name" value="Peptidase_S10"/>
</dbReference>
<sequence length="143" mass="16184">MKQMLPRCEKWIKSSCLDQHDSVNCWIETHTRLVSPVRAVNGYPLLSRTFGLGTCVNTPSFPSPNSVSIFPLPFHFSPCSSIVEQAFDLTQDILQPSTPSHVAGLLERGLRMLIYVGDLNRACNWLGNEYWTLGSEWSGQRLW</sequence>
<evidence type="ECO:0000256" key="3">
    <source>
        <dbReference type="ARBA" id="ARBA00022670"/>
    </source>
</evidence>
<accession>A0A4S8KYQ3</accession>
<keyword evidence="5" id="KW-0325">Glycoprotein</keyword>
<evidence type="ECO:0000256" key="2">
    <source>
        <dbReference type="ARBA" id="ARBA00022645"/>
    </source>
</evidence>
<dbReference type="InterPro" id="IPR029058">
    <property type="entry name" value="AB_hydrolase_fold"/>
</dbReference>
<dbReference type="SUPFAM" id="SSF53474">
    <property type="entry name" value="alpha/beta-Hydrolases"/>
    <property type="match status" value="1"/>
</dbReference>
<reference evidence="6 7" key="1">
    <citation type="journal article" date="2019" name="Nat. Ecol. Evol.">
        <title>Megaphylogeny resolves global patterns of mushroom evolution.</title>
        <authorList>
            <person name="Varga T."/>
            <person name="Krizsan K."/>
            <person name="Foldi C."/>
            <person name="Dima B."/>
            <person name="Sanchez-Garcia M."/>
            <person name="Sanchez-Ramirez S."/>
            <person name="Szollosi G.J."/>
            <person name="Szarkandi J.G."/>
            <person name="Papp V."/>
            <person name="Albert L."/>
            <person name="Andreopoulos W."/>
            <person name="Angelini C."/>
            <person name="Antonin V."/>
            <person name="Barry K.W."/>
            <person name="Bougher N.L."/>
            <person name="Buchanan P."/>
            <person name="Buyck B."/>
            <person name="Bense V."/>
            <person name="Catcheside P."/>
            <person name="Chovatia M."/>
            <person name="Cooper J."/>
            <person name="Damon W."/>
            <person name="Desjardin D."/>
            <person name="Finy P."/>
            <person name="Geml J."/>
            <person name="Haridas S."/>
            <person name="Hughes K."/>
            <person name="Justo A."/>
            <person name="Karasinski D."/>
            <person name="Kautmanova I."/>
            <person name="Kiss B."/>
            <person name="Kocsube S."/>
            <person name="Kotiranta H."/>
            <person name="LaButti K.M."/>
            <person name="Lechner B.E."/>
            <person name="Liimatainen K."/>
            <person name="Lipzen A."/>
            <person name="Lukacs Z."/>
            <person name="Mihaltcheva S."/>
            <person name="Morgado L.N."/>
            <person name="Niskanen T."/>
            <person name="Noordeloos M.E."/>
            <person name="Ohm R.A."/>
            <person name="Ortiz-Santana B."/>
            <person name="Ovrebo C."/>
            <person name="Racz N."/>
            <person name="Riley R."/>
            <person name="Savchenko A."/>
            <person name="Shiryaev A."/>
            <person name="Soop K."/>
            <person name="Spirin V."/>
            <person name="Szebenyi C."/>
            <person name="Tomsovsky M."/>
            <person name="Tulloss R.E."/>
            <person name="Uehling J."/>
            <person name="Grigoriev I.V."/>
            <person name="Vagvolgyi C."/>
            <person name="Papp T."/>
            <person name="Martin F.M."/>
            <person name="Miettinen O."/>
            <person name="Hibbett D.S."/>
            <person name="Nagy L.G."/>
        </authorList>
    </citation>
    <scope>NUCLEOTIDE SEQUENCE [LARGE SCALE GENOMIC DNA]</scope>
    <source>
        <strain evidence="6 7">CBS 962.96</strain>
    </source>
</reference>
<evidence type="ECO:0000313" key="6">
    <source>
        <dbReference type="EMBL" id="THU81043.1"/>
    </source>
</evidence>
<dbReference type="AlphaFoldDB" id="A0A4S8KYQ3"/>
<comment type="similarity">
    <text evidence="1">Belongs to the peptidase S10 family.</text>
</comment>
<evidence type="ECO:0000256" key="5">
    <source>
        <dbReference type="ARBA" id="ARBA00023180"/>
    </source>
</evidence>